<evidence type="ECO:0000256" key="4">
    <source>
        <dbReference type="ARBA" id="ARBA00023186"/>
    </source>
</evidence>
<evidence type="ECO:0000259" key="7">
    <source>
        <dbReference type="Pfam" id="PF24986"/>
    </source>
</evidence>
<comment type="function">
    <text evidence="5">An accessory protein needed during the final step in the assembly of 30S ribosomal subunit, possibly for assembly of the head region. Essential for efficient processing of 16S rRNA. May be needed both before and after RbfA during the maturation of 16S rRNA. It has affinity for free ribosomal 30S subunits but not for 70S ribosomes.</text>
</comment>
<evidence type="ECO:0000259" key="6">
    <source>
        <dbReference type="Pfam" id="PF01782"/>
    </source>
</evidence>
<dbReference type="NCBIfam" id="NF011184">
    <property type="entry name" value="PRK14590.1"/>
    <property type="match status" value="1"/>
</dbReference>
<dbReference type="PANTHER" id="PTHR33692:SF1">
    <property type="entry name" value="RIBOSOME MATURATION FACTOR RIMM"/>
    <property type="match status" value="1"/>
</dbReference>
<feature type="domain" description="Ribosome maturation factor RimM PRC barrel" evidence="7">
    <location>
        <begin position="104"/>
        <end position="170"/>
    </location>
</feature>
<keyword evidence="3 5" id="KW-0698">rRNA processing</keyword>
<evidence type="ECO:0000256" key="3">
    <source>
        <dbReference type="ARBA" id="ARBA00022552"/>
    </source>
</evidence>
<accession>A0A2P2DBE7</accession>
<evidence type="ECO:0000256" key="5">
    <source>
        <dbReference type="HAMAP-Rule" id="MF_00014"/>
    </source>
</evidence>
<dbReference type="GO" id="GO:0005840">
    <property type="term" value="C:ribosome"/>
    <property type="evidence" value="ECO:0007669"/>
    <property type="project" value="InterPro"/>
</dbReference>
<dbReference type="GO" id="GO:0006364">
    <property type="term" value="P:rRNA processing"/>
    <property type="evidence" value="ECO:0007669"/>
    <property type="project" value="UniProtKB-UniRule"/>
</dbReference>
<dbReference type="GO" id="GO:0005737">
    <property type="term" value="C:cytoplasm"/>
    <property type="evidence" value="ECO:0007669"/>
    <property type="project" value="UniProtKB-SubCell"/>
</dbReference>
<dbReference type="PANTHER" id="PTHR33692">
    <property type="entry name" value="RIBOSOME MATURATION FACTOR RIMM"/>
    <property type="match status" value="1"/>
</dbReference>
<comment type="caution">
    <text evidence="8">The sequence shown here is derived from an EMBL/GenBank/DDBJ whole genome shotgun (WGS) entry which is preliminary data.</text>
</comment>
<keyword evidence="9" id="KW-1185">Reference proteome</keyword>
<dbReference type="GO" id="GO:0042274">
    <property type="term" value="P:ribosomal small subunit biogenesis"/>
    <property type="evidence" value="ECO:0007669"/>
    <property type="project" value="UniProtKB-UniRule"/>
</dbReference>
<dbReference type="InterPro" id="IPR011961">
    <property type="entry name" value="RimM"/>
</dbReference>
<dbReference type="HAMAP" id="MF_00014">
    <property type="entry name" value="Ribosome_mat_RimM"/>
    <property type="match status" value="1"/>
</dbReference>
<dbReference type="SUPFAM" id="SSF50346">
    <property type="entry name" value="PRC-barrel domain"/>
    <property type="match status" value="1"/>
</dbReference>
<dbReference type="NCBIfam" id="TIGR02273">
    <property type="entry name" value="16S_RimM"/>
    <property type="match status" value="1"/>
</dbReference>
<comment type="subcellular location">
    <subcellularLocation>
        <location evidence="5">Cytoplasm</location>
    </subcellularLocation>
</comment>
<keyword evidence="2 5" id="KW-0690">Ribosome biogenesis</keyword>
<dbReference type="EMBL" id="BFAZ01000006">
    <property type="protein sequence ID" value="GBF41917.1"/>
    <property type="molecule type" value="Genomic_DNA"/>
</dbReference>
<dbReference type="InterPro" id="IPR011033">
    <property type="entry name" value="PRC_barrel-like_sf"/>
</dbReference>
<sequence>MSTKPSLVKVGVFGSSHGIKGFIKVFTEGETLRSLKAPTSCTVQDPLGKTATIDIESIKSNGNHYLVKIKGYDTPETVVKYRGFSLLWKKEDLPKPNDGEIYTEDLIGLETISKETKTPLGYKVTDVIDNPAHPILECKPTSGEGETILVPFLNRFVGDWNLEGKTLEIIQWEQWFEV</sequence>
<keyword evidence="4 5" id="KW-0143">Chaperone</keyword>
<organism evidence="8 9">
    <name type="scientific">Leptospira ellinghausenii</name>
    <dbReference type="NCBI Taxonomy" id="1917822"/>
    <lineage>
        <taxon>Bacteria</taxon>
        <taxon>Pseudomonadati</taxon>
        <taxon>Spirochaetota</taxon>
        <taxon>Spirochaetia</taxon>
        <taxon>Leptospirales</taxon>
        <taxon>Leptospiraceae</taxon>
        <taxon>Leptospira</taxon>
    </lineage>
</organism>
<keyword evidence="1 5" id="KW-0963">Cytoplasm</keyword>
<reference evidence="9" key="1">
    <citation type="journal article" date="2019" name="Microbiol. Immunol.">
        <title>Molecular and phenotypic characterization of Leptospira johnsonii sp. nov., Leptospira ellinghausenii sp. nov. and Leptospira ryugenii sp. nov. isolated from soil and water in Japan.</title>
        <authorList>
            <person name="Masuzawa T."/>
            <person name="Saito M."/>
            <person name="Nakao R."/>
            <person name="Nikaido Y."/>
            <person name="Matsumoto M."/>
            <person name="Ogawa M."/>
            <person name="Yokoyama M."/>
            <person name="Hidaka Y."/>
            <person name="Tomita J."/>
            <person name="Sakakibara K."/>
            <person name="Suzuki K."/>
            <person name="Yasuda S."/>
            <person name="Sato H."/>
            <person name="Yamaguchi M."/>
            <person name="Yoshida S.I."/>
            <person name="Koizumi N."/>
            <person name="Kawamura Y."/>
        </authorList>
    </citation>
    <scope>NUCLEOTIDE SEQUENCE [LARGE SCALE GENOMIC DNA]</scope>
    <source>
        <strain evidence="9">E18</strain>
    </source>
</reference>
<dbReference type="SUPFAM" id="SSF50447">
    <property type="entry name" value="Translation proteins"/>
    <property type="match status" value="1"/>
</dbReference>
<dbReference type="InterPro" id="IPR056792">
    <property type="entry name" value="PRC_RimM"/>
</dbReference>
<dbReference type="Gene3D" id="2.30.30.240">
    <property type="entry name" value="PRC-barrel domain"/>
    <property type="match status" value="1"/>
</dbReference>
<dbReference type="Gene3D" id="2.40.30.60">
    <property type="entry name" value="RimM"/>
    <property type="match status" value="1"/>
</dbReference>
<dbReference type="AlphaFoldDB" id="A0A2P2DBE7"/>
<dbReference type="InterPro" id="IPR002676">
    <property type="entry name" value="RimM_N"/>
</dbReference>
<comment type="subunit">
    <text evidence="5">Binds ribosomal protein uS19.</text>
</comment>
<dbReference type="RefSeq" id="WP_245918295.1">
    <property type="nucleotide sequence ID" value="NZ_BFAZ01000006.1"/>
</dbReference>
<evidence type="ECO:0000313" key="9">
    <source>
        <dbReference type="Proteomes" id="UP000245206"/>
    </source>
</evidence>
<comment type="domain">
    <text evidence="5">The PRC barrel domain binds ribosomal protein uS19.</text>
</comment>
<comment type="similarity">
    <text evidence="5">Belongs to the RimM family.</text>
</comment>
<dbReference type="GO" id="GO:0043022">
    <property type="term" value="F:ribosome binding"/>
    <property type="evidence" value="ECO:0007669"/>
    <property type="project" value="InterPro"/>
</dbReference>
<protein>
    <recommendedName>
        <fullName evidence="5">Ribosome maturation factor RimM</fullName>
    </recommendedName>
</protein>
<feature type="domain" description="RimM N-terminal" evidence="6">
    <location>
        <begin position="10"/>
        <end position="91"/>
    </location>
</feature>
<dbReference type="Pfam" id="PF01782">
    <property type="entry name" value="RimM"/>
    <property type="match status" value="1"/>
</dbReference>
<name>A0A2P2DBE7_9LEPT</name>
<gene>
    <name evidence="5 8" type="primary">rimM</name>
    <name evidence="8" type="ORF">LPTSP2_12020</name>
</gene>
<evidence type="ECO:0000256" key="1">
    <source>
        <dbReference type="ARBA" id="ARBA00022490"/>
    </source>
</evidence>
<dbReference type="Proteomes" id="UP000245206">
    <property type="component" value="Unassembled WGS sequence"/>
</dbReference>
<dbReference type="InterPro" id="IPR036976">
    <property type="entry name" value="RimM_N_sf"/>
</dbReference>
<dbReference type="InterPro" id="IPR009000">
    <property type="entry name" value="Transl_B-barrel_sf"/>
</dbReference>
<proteinExistence type="inferred from homology"/>
<evidence type="ECO:0000313" key="8">
    <source>
        <dbReference type="EMBL" id="GBF41917.1"/>
    </source>
</evidence>
<dbReference type="Pfam" id="PF24986">
    <property type="entry name" value="PRC_RimM"/>
    <property type="match status" value="1"/>
</dbReference>
<evidence type="ECO:0000256" key="2">
    <source>
        <dbReference type="ARBA" id="ARBA00022517"/>
    </source>
</evidence>